<comment type="caution">
    <text evidence="4">The sequence shown here is derived from an EMBL/GenBank/DDBJ whole genome shotgun (WGS) entry which is preliminary data.</text>
</comment>
<dbReference type="InterPro" id="IPR022761">
    <property type="entry name" value="Fumarate_lyase_N"/>
</dbReference>
<feature type="domain" description="Fumarate lyase N-terminal" evidence="3">
    <location>
        <begin position="5"/>
        <end position="54"/>
    </location>
</feature>
<dbReference type="PANTHER" id="PTHR11444:SF1">
    <property type="entry name" value="FUMARATE HYDRATASE, MITOCHONDRIAL"/>
    <property type="match status" value="1"/>
</dbReference>
<evidence type="ECO:0000256" key="1">
    <source>
        <dbReference type="ARBA" id="ARBA00023239"/>
    </source>
</evidence>
<dbReference type="InterPro" id="IPR005677">
    <property type="entry name" value="Fum_hydII"/>
</dbReference>
<evidence type="ECO:0000313" key="4">
    <source>
        <dbReference type="EMBL" id="EHM88887.1"/>
    </source>
</evidence>
<dbReference type="STRING" id="435830.HMPREF0045_00685"/>
<gene>
    <name evidence="4" type="ORF">HMPREF0045_00685</name>
</gene>
<keyword evidence="1" id="KW-0456">Lyase</keyword>
<accession>G9PEL1</accession>
<dbReference type="GO" id="GO:0004333">
    <property type="term" value="F:fumarate hydratase activity"/>
    <property type="evidence" value="ECO:0007669"/>
    <property type="project" value="InterPro"/>
</dbReference>
<dbReference type="EMBL" id="ACRN01000003">
    <property type="protein sequence ID" value="EHM88887.1"/>
    <property type="molecule type" value="Genomic_DNA"/>
</dbReference>
<dbReference type="Gene3D" id="1.20.200.10">
    <property type="entry name" value="Fumarase/aspartase (Central domain)"/>
    <property type="match status" value="1"/>
</dbReference>
<proteinExistence type="predicted"/>
<dbReference type="AlphaFoldDB" id="G9PEL1"/>
<reference evidence="4 5" key="1">
    <citation type="submission" date="2011-10" db="EMBL/GenBank/DDBJ databases">
        <title>The Genome Sequence of Actinomyces graevenitzii C83.</title>
        <authorList>
            <consortium name="The Broad Institute Genome Sequencing Platform"/>
            <consortium name="The Broad Institute Genome Sequencing Center for Infectious Disease"/>
            <person name="Earl A."/>
            <person name="Ward D."/>
            <person name="Feldgarden M."/>
            <person name="Gevers D."/>
            <person name="Sibley C.D."/>
            <person name="Field T.R."/>
            <person name="Grinwis M."/>
            <person name="Eshaghurshan C.S."/>
            <person name="Surette M.G."/>
            <person name="Young S.K."/>
            <person name="Zeng Q."/>
            <person name="Gargeya S."/>
            <person name="Fitzgerald M."/>
            <person name="Haas B."/>
            <person name="Abouelleil A."/>
            <person name="Alvarado L."/>
            <person name="Arachchi H.M."/>
            <person name="Berlin A."/>
            <person name="Brown A."/>
            <person name="Chapman S.B."/>
            <person name="Chen Z."/>
            <person name="Dunbar C."/>
            <person name="Freedman E."/>
            <person name="Gearin G."/>
            <person name="Goldberg J."/>
            <person name="Griggs A."/>
            <person name="Gujja S."/>
            <person name="Heiman D."/>
            <person name="Howarth C."/>
            <person name="Larson L."/>
            <person name="Lui A."/>
            <person name="MacDonald P.J.P."/>
            <person name="Montmayeur A."/>
            <person name="Murphy C."/>
            <person name="Neiman D."/>
            <person name="Pearson M."/>
            <person name="Priest M."/>
            <person name="Roberts A."/>
            <person name="Saif S."/>
            <person name="Shea T."/>
            <person name="Shenoy N."/>
            <person name="Sisk P."/>
            <person name="Stolte C."/>
            <person name="Sykes S."/>
            <person name="Wortman J."/>
            <person name="Nusbaum C."/>
            <person name="Birren B."/>
        </authorList>
    </citation>
    <scope>NUCLEOTIDE SEQUENCE [LARGE SCALE GENOMIC DNA]</scope>
    <source>
        <strain evidence="4 5">C83</strain>
    </source>
</reference>
<protein>
    <recommendedName>
        <fullName evidence="3">Fumarate lyase N-terminal domain-containing protein</fullName>
    </recommendedName>
</protein>
<organism evidence="4 5">
    <name type="scientific">Actinomyces graevenitzii C83</name>
    <dbReference type="NCBI Taxonomy" id="435830"/>
    <lineage>
        <taxon>Bacteria</taxon>
        <taxon>Bacillati</taxon>
        <taxon>Actinomycetota</taxon>
        <taxon>Actinomycetes</taxon>
        <taxon>Actinomycetales</taxon>
        <taxon>Actinomycetaceae</taxon>
        <taxon>Actinomyces</taxon>
    </lineage>
</organism>
<dbReference type="GO" id="GO:0006106">
    <property type="term" value="P:fumarate metabolic process"/>
    <property type="evidence" value="ECO:0007669"/>
    <property type="project" value="InterPro"/>
</dbReference>
<dbReference type="Proteomes" id="UP000003822">
    <property type="component" value="Unassembled WGS sequence"/>
</dbReference>
<dbReference type="GO" id="GO:0006099">
    <property type="term" value="P:tricarboxylic acid cycle"/>
    <property type="evidence" value="ECO:0007669"/>
    <property type="project" value="TreeGrafter"/>
</dbReference>
<dbReference type="PATRIC" id="fig|435830.3.peg.657"/>
<evidence type="ECO:0000313" key="5">
    <source>
        <dbReference type="Proteomes" id="UP000003822"/>
    </source>
</evidence>
<dbReference type="InterPro" id="IPR008948">
    <property type="entry name" value="L-Aspartase-like"/>
</dbReference>
<dbReference type="eggNOG" id="COG0114">
    <property type="taxonomic scope" value="Bacteria"/>
</dbReference>
<dbReference type="HOGENOM" id="CLU_3039498_0_0_11"/>
<feature type="region of interest" description="Disordered" evidence="2">
    <location>
        <begin position="1"/>
        <end position="25"/>
    </location>
</feature>
<sequence>MGSKTPVHPNDHVNRGQSSNDTFPTAMHIAVVQELQAMYPRVEQLRNTLDKKSK</sequence>
<dbReference type="PANTHER" id="PTHR11444">
    <property type="entry name" value="ASPARTATEAMMONIA/ARGININOSUCCINATE/ADENYLOSUCCINATE LYASE"/>
    <property type="match status" value="1"/>
</dbReference>
<dbReference type="GO" id="GO:0006108">
    <property type="term" value="P:malate metabolic process"/>
    <property type="evidence" value="ECO:0007669"/>
    <property type="project" value="TreeGrafter"/>
</dbReference>
<dbReference type="Pfam" id="PF00206">
    <property type="entry name" value="Lyase_1"/>
    <property type="match status" value="1"/>
</dbReference>
<evidence type="ECO:0000259" key="3">
    <source>
        <dbReference type="Pfam" id="PF00206"/>
    </source>
</evidence>
<keyword evidence="5" id="KW-1185">Reference proteome</keyword>
<evidence type="ECO:0000256" key="2">
    <source>
        <dbReference type="SAM" id="MobiDB-lite"/>
    </source>
</evidence>
<dbReference type="SUPFAM" id="SSF48557">
    <property type="entry name" value="L-aspartase-like"/>
    <property type="match status" value="1"/>
</dbReference>
<name>G9PEL1_9ACTO</name>